<dbReference type="PANTHER" id="PTHR11918">
    <property type="entry name" value="RADICAL SAM PROTEINS"/>
    <property type="match status" value="1"/>
</dbReference>
<evidence type="ECO:0000259" key="15">
    <source>
        <dbReference type="PROSITE" id="PS51449"/>
    </source>
</evidence>
<dbReference type="CDD" id="cd01335">
    <property type="entry name" value="Radical_SAM"/>
    <property type="match status" value="1"/>
</dbReference>
<evidence type="ECO:0000256" key="8">
    <source>
        <dbReference type="ARBA" id="ARBA00022694"/>
    </source>
</evidence>
<keyword evidence="7" id="KW-0949">S-adenosyl-L-methionine</keyword>
<evidence type="ECO:0000256" key="11">
    <source>
        <dbReference type="ARBA" id="ARBA00023014"/>
    </source>
</evidence>
<dbReference type="Gene3D" id="3.80.30.20">
    <property type="entry name" value="tm_1862 like domain"/>
    <property type="match status" value="1"/>
</dbReference>
<dbReference type="SUPFAM" id="SSF102114">
    <property type="entry name" value="Radical SAM enzymes"/>
    <property type="match status" value="1"/>
</dbReference>
<dbReference type="EMBL" id="CAADRN010000394">
    <property type="protein sequence ID" value="VFU19646.1"/>
    <property type="molecule type" value="Genomic_DNA"/>
</dbReference>
<dbReference type="GO" id="GO:0046872">
    <property type="term" value="F:metal ion binding"/>
    <property type="evidence" value="ECO:0007669"/>
    <property type="project" value="UniProtKB-KW"/>
</dbReference>
<dbReference type="SFLD" id="SFLDS00029">
    <property type="entry name" value="Radical_SAM"/>
    <property type="match status" value="1"/>
</dbReference>
<evidence type="ECO:0000256" key="10">
    <source>
        <dbReference type="ARBA" id="ARBA00023004"/>
    </source>
</evidence>
<evidence type="ECO:0000256" key="13">
    <source>
        <dbReference type="ARBA" id="ARBA00051661"/>
    </source>
</evidence>
<name>A0A485M862_9ZZZZ</name>
<dbReference type="FunFam" id="3.40.50.12160:FF:000004">
    <property type="entry name" value="Threonylcarbamoyladenosine tRNA methylthiotransferase MtaB"/>
    <property type="match status" value="1"/>
</dbReference>
<keyword evidence="10" id="KW-0408">Iron</keyword>
<evidence type="ECO:0000256" key="4">
    <source>
        <dbReference type="ARBA" id="ARBA00022485"/>
    </source>
</evidence>
<reference evidence="17" key="1">
    <citation type="submission" date="2019-03" db="EMBL/GenBank/DDBJ databases">
        <authorList>
            <person name="Hao L."/>
        </authorList>
    </citation>
    <scope>NUCLEOTIDE SEQUENCE</scope>
</reference>
<evidence type="ECO:0000256" key="2">
    <source>
        <dbReference type="ARBA" id="ARBA00002399"/>
    </source>
</evidence>
<dbReference type="NCBIfam" id="TIGR01579">
    <property type="entry name" value="MiaB-like-C"/>
    <property type="match status" value="1"/>
</dbReference>
<keyword evidence="5" id="KW-0963">Cytoplasm</keyword>
<dbReference type="InterPro" id="IPR058240">
    <property type="entry name" value="rSAM_sf"/>
</dbReference>
<evidence type="ECO:0000256" key="6">
    <source>
        <dbReference type="ARBA" id="ARBA00022679"/>
    </source>
</evidence>
<dbReference type="InterPro" id="IPR005839">
    <property type="entry name" value="Methylthiotransferase"/>
</dbReference>
<dbReference type="PROSITE" id="PS51918">
    <property type="entry name" value="RADICAL_SAM"/>
    <property type="match status" value="1"/>
</dbReference>
<dbReference type="GO" id="GO:0051539">
    <property type="term" value="F:4 iron, 4 sulfur cluster binding"/>
    <property type="evidence" value="ECO:0007669"/>
    <property type="project" value="UniProtKB-KW"/>
</dbReference>
<protein>
    <recommendedName>
        <fullName evidence="3">tRNA (N(6)-L-threonylcarbamoyladenosine(37)-C(2))-methylthiotransferase</fullName>
        <ecNumber evidence="3">2.8.4.5</ecNumber>
    </recommendedName>
    <alternativeName>
        <fullName evidence="12">tRNA-t(6)A37 methylthiotransferase</fullName>
    </alternativeName>
</protein>
<dbReference type="SFLD" id="SFLDG01061">
    <property type="entry name" value="methylthiotransferase"/>
    <property type="match status" value="1"/>
</dbReference>
<dbReference type="InterPro" id="IPR006638">
    <property type="entry name" value="Elp3/MiaA/NifB-like_rSAM"/>
</dbReference>
<dbReference type="Pfam" id="PF04055">
    <property type="entry name" value="Radical_SAM"/>
    <property type="match status" value="1"/>
</dbReference>
<feature type="domain" description="TRAM" evidence="14">
    <location>
        <begin position="374"/>
        <end position="437"/>
    </location>
</feature>
<dbReference type="InterPro" id="IPR002792">
    <property type="entry name" value="TRAM_dom"/>
</dbReference>
<comment type="cofactor">
    <cofactor evidence="1">
        <name>[4Fe-4S] cluster</name>
        <dbReference type="ChEBI" id="CHEBI:49883"/>
    </cofactor>
</comment>
<dbReference type="InterPro" id="IPR007197">
    <property type="entry name" value="rSAM"/>
</dbReference>
<accession>A0A485M862</accession>
<dbReference type="EC" id="2.8.4.5" evidence="3"/>
<evidence type="ECO:0000256" key="12">
    <source>
        <dbReference type="ARBA" id="ARBA00031213"/>
    </source>
</evidence>
<dbReference type="AlphaFoldDB" id="A0A485M862"/>
<dbReference type="FunFam" id="3.80.30.20:FF:000001">
    <property type="entry name" value="tRNA-2-methylthio-N(6)-dimethylallyladenosine synthase 2"/>
    <property type="match status" value="1"/>
</dbReference>
<dbReference type="SFLD" id="SFLDG01082">
    <property type="entry name" value="B12-binding_domain_containing"/>
    <property type="match status" value="1"/>
</dbReference>
<dbReference type="PROSITE" id="PS01278">
    <property type="entry name" value="MTTASE_RADICAL"/>
    <property type="match status" value="1"/>
</dbReference>
<dbReference type="SMART" id="SM00729">
    <property type="entry name" value="Elp3"/>
    <property type="match status" value="1"/>
</dbReference>
<evidence type="ECO:0000256" key="9">
    <source>
        <dbReference type="ARBA" id="ARBA00022723"/>
    </source>
</evidence>
<keyword evidence="8" id="KW-0819">tRNA processing</keyword>
<evidence type="ECO:0000259" key="14">
    <source>
        <dbReference type="PROSITE" id="PS50926"/>
    </source>
</evidence>
<dbReference type="InterPro" id="IPR006467">
    <property type="entry name" value="MiaB-like_bact"/>
</dbReference>
<comment type="function">
    <text evidence="2">Catalyzes the methylthiolation of N6-threonylcarbamoyladenosine (t(6)A), leading to the formation of 2-methylthio-N6-threonylcarbamoyladenosine (ms(2)t(6)A) at position 37 in tRNAs that read codons beginning with adenine.</text>
</comment>
<dbReference type="NCBIfam" id="TIGR00089">
    <property type="entry name" value="MiaB/RimO family radical SAM methylthiotransferase"/>
    <property type="match status" value="1"/>
</dbReference>
<sequence>MGEKTVAICTLGCKVNQYESAALAQSFKEKGYRIVDFKDLADIYIVNTCTVTHLGDRKSRQLIRRAARANPGALIVVTGCYAQIAPDEVGRIPGVDLVVGTRGRSKLVELVEAASKEREPLCLVSEFQAGEQFEEIAALPLDGRTRAFLKIQEGCTNFCTYCIVPHTRGPLRSRRPENVLRAAREIVAAGYREIVLTGIRTGAYGQDLDRDLSLAALLRALSEIPGLLRVRLSSIEPNDITLELVEVLAGLKNFCRHLHVPLQSGDDEILQKMGRRYTTCEYARLAEVLRDNLPGLGLTTDVIAGFPGESERNFENTVRYIERISFSGLHVFKFSPRRGTPAAGFADQIKPGIKEQRSRRLIESGKKLAARFAGSLVGQELDVLVEQRAGEEGSLYEGLTGNYVKVLFPGREELRGKVVRLKMLESEGTTLKGFLCE</sequence>
<dbReference type="PANTHER" id="PTHR11918:SF45">
    <property type="entry name" value="THREONYLCARBAMOYLADENOSINE TRNA METHYLTHIOTRANSFERASE"/>
    <property type="match status" value="1"/>
</dbReference>
<comment type="catalytic activity">
    <reaction evidence="13">
        <text>N(6)-L-threonylcarbamoyladenosine(37) in tRNA + (sulfur carrier)-SH + AH2 + 2 S-adenosyl-L-methionine = 2-methylsulfanyl-N(6)-L-threonylcarbamoyladenosine(37) in tRNA + (sulfur carrier)-H + 5'-deoxyadenosine + L-methionine + A + S-adenosyl-L-homocysteine + 2 H(+)</text>
        <dbReference type="Rhea" id="RHEA:37075"/>
        <dbReference type="Rhea" id="RHEA-COMP:10163"/>
        <dbReference type="Rhea" id="RHEA-COMP:11092"/>
        <dbReference type="Rhea" id="RHEA-COMP:14737"/>
        <dbReference type="Rhea" id="RHEA-COMP:14739"/>
        <dbReference type="ChEBI" id="CHEBI:13193"/>
        <dbReference type="ChEBI" id="CHEBI:15378"/>
        <dbReference type="ChEBI" id="CHEBI:17319"/>
        <dbReference type="ChEBI" id="CHEBI:17499"/>
        <dbReference type="ChEBI" id="CHEBI:29917"/>
        <dbReference type="ChEBI" id="CHEBI:57844"/>
        <dbReference type="ChEBI" id="CHEBI:57856"/>
        <dbReference type="ChEBI" id="CHEBI:59789"/>
        <dbReference type="ChEBI" id="CHEBI:64428"/>
        <dbReference type="ChEBI" id="CHEBI:74418"/>
        <dbReference type="ChEBI" id="CHEBI:74420"/>
        <dbReference type="EC" id="2.8.4.5"/>
    </reaction>
</comment>
<keyword evidence="9" id="KW-0479">Metal-binding</keyword>
<keyword evidence="4" id="KW-0004">4Fe-4S</keyword>
<evidence type="ECO:0000256" key="7">
    <source>
        <dbReference type="ARBA" id="ARBA00022691"/>
    </source>
</evidence>
<dbReference type="Gene3D" id="3.40.50.12160">
    <property type="entry name" value="Methylthiotransferase, N-terminal domain"/>
    <property type="match status" value="1"/>
</dbReference>
<dbReference type="PROSITE" id="PS50926">
    <property type="entry name" value="TRAM"/>
    <property type="match status" value="1"/>
</dbReference>
<dbReference type="InterPro" id="IPR013848">
    <property type="entry name" value="Methylthiotransferase_N"/>
</dbReference>
<dbReference type="InterPro" id="IPR038135">
    <property type="entry name" value="Methylthiotransferase_N_sf"/>
</dbReference>
<evidence type="ECO:0000259" key="16">
    <source>
        <dbReference type="PROSITE" id="PS51918"/>
    </source>
</evidence>
<evidence type="ECO:0000313" key="17">
    <source>
        <dbReference type="EMBL" id="VFU19646.1"/>
    </source>
</evidence>
<dbReference type="InterPro" id="IPR034557">
    <property type="entry name" value="ThrcA_tRNA_MEthiotransferase"/>
</dbReference>
<feature type="domain" description="Radical SAM core" evidence="16">
    <location>
        <begin position="141"/>
        <end position="371"/>
    </location>
</feature>
<dbReference type="InterPro" id="IPR020612">
    <property type="entry name" value="Methylthiotransferase_CS"/>
</dbReference>
<evidence type="ECO:0000256" key="5">
    <source>
        <dbReference type="ARBA" id="ARBA00022490"/>
    </source>
</evidence>
<gene>
    <name evidence="17" type="primary">mtaB</name>
    <name evidence="17" type="ORF">SCFA_90002</name>
</gene>
<proteinExistence type="predicted"/>
<organism evidence="17">
    <name type="scientific">anaerobic digester metagenome</name>
    <dbReference type="NCBI Taxonomy" id="1263854"/>
    <lineage>
        <taxon>unclassified sequences</taxon>
        <taxon>metagenomes</taxon>
        <taxon>ecological metagenomes</taxon>
    </lineage>
</organism>
<dbReference type="SFLD" id="SFLDF00295">
    <property type="entry name" value="threonylcarbamoyladenosine_tRN"/>
    <property type="match status" value="1"/>
</dbReference>
<keyword evidence="6 17" id="KW-0808">Transferase</keyword>
<evidence type="ECO:0000256" key="1">
    <source>
        <dbReference type="ARBA" id="ARBA00001966"/>
    </source>
</evidence>
<dbReference type="InterPro" id="IPR023404">
    <property type="entry name" value="rSAM_horseshoe"/>
</dbReference>
<dbReference type="GO" id="GO:0035598">
    <property type="term" value="F:tRNA (N(6)-L-threonylcarbamoyladenosine(37)-C(2))-methylthiotransferase activity"/>
    <property type="evidence" value="ECO:0007669"/>
    <property type="project" value="UniProtKB-EC"/>
</dbReference>
<dbReference type="Pfam" id="PF00919">
    <property type="entry name" value="UPF0004"/>
    <property type="match status" value="1"/>
</dbReference>
<evidence type="ECO:0000256" key="3">
    <source>
        <dbReference type="ARBA" id="ARBA00013273"/>
    </source>
</evidence>
<dbReference type="PROSITE" id="PS51449">
    <property type="entry name" value="MTTASE_N"/>
    <property type="match status" value="1"/>
</dbReference>
<feature type="domain" description="MTTase N-terminal" evidence="15">
    <location>
        <begin position="4"/>
        <end position="116"/>
    </location>
</feature>
<keyword evidence="11" id="KW-0411">Iron-sulfur</keyword>